<protein>
    <submittedName>
        <fullName evidence="2">Uncharacterized protein</fullName>
    </submittedName>
</protein>
<feature type="non-terminal residue" evidence="2">
    <location>
        <position position="1"/>
    </location>
</feature>
<dbReference type="EMBL" id="JALQCW010000079">
    <property type="protein sequence ID" value="MCK9801205.1"/>
    <property type="molecule type" value="Genomic_DNA"/>
</dbReference>
<comment type="caution">
    <text evidence="2">The sequence shown here is derived from an EMBL/GenBank/DDBJ whole genome shotgun (WGS) entry which is preliminary data.</text>
</comment>
<organism evidence="2 3">
    <name type="scientific">Pseudomonas morbosilactucae</name>
    <dbReference type="NCBI Taxonomy" id="2938197"/>
    <lineage>
        <taxon>Bacteria</taxon>
        <taxon>Pseudomonadati</taxon>
        <taxon>Pseudomonadota</taxon>
        <taxon>Gammaproteobacteria</taxon>
        <taxon>Pseudomonadales</taxon>
        <taxon>Pseudomonadaceae</taxon>
        <taxon>Pseudomonas</taxon>
    </lineage>
</organism>
<dbReference type="AlphaFoldDB" id="A0A9X1Z3Y9"/>
<feature type="region of interest" description="Disordered" evidence="1">
    <location>
        <begin position="51"/>
        <end position="74"/>
    </location>
</feature>
<gene>
    <name evidence="2" type="ORF">M1B34_26890</name>
</gene>
<feature type="compositionally biased region" description="Basic and acidic residues" evidence="1">
    <location>
        <begin position="51"/>
        <end position="66"/>
    </location>
</feature>
<accession>A0A9X1Z3Y9</accession>
<reference evidence="2 3" key="2">
    <citation type="journal article" date="2023" name="Plant Pathol.">
        <title>Dismantling and reorganizing Pseudomonas marginalis sensu#lato.</title>
        <authorList>
            <person name="Sawada H."/>
            <person name="Fujikawa T."/>
            <person name="Satou M."/>
        </authorList>
    </citation>
    <scope>NUCLEOTIDE SEQUENCE [LARGE SCALE GENOMIC DNA]</scope>
    <source>
        <strain evidence="2 3">MAFF 302030</strain>
    </source>
</reference>
<sequence>DPKLAHTLNRTESTTMKTKLTPPTLTLFGTWLTNTSRLRSPYRFPPPLADWFDRTGSADRAEDGYDRTGSANLS</sequence>
<proteinExistence type="predicted"/>
<name>A0A9X1Z3Y9_9PSED</name>
<reference evidence="2 3" key="1">
    <citation type="journal article" date="2022" name="Int. J. Syst. Evol. Microbiol.">
        <title>Pseudomonas aegrilactucae sp. nov. and Pseudomonas morbosilactucae sp. nov., pathogens causing bacterial rot of lettuce in Japan.</title>
        <authorList>
            <person name="Sawada H."/>
            <person name="Fujikawa T."/>
            <person name="Satou M."/>
        </authorList>
    </citation>
    <scope>NUCLEOTIDE SEQUENCE [LARGE SCALE GENOMIC DNA]</scope>
    <source>
        <strain evidence="2 3">MAFF 302030</strain>
    </source>
</reference>
<evidence type="ECO:0000256" key="1">
    <source>
        <dbReference type="SAM" id="MobiDB-lite"/>
    </source>
</evidence>
<dbReference type="Proteomes" id="UP001155059">
    <property type="component" value="Unassembled WGS sequence"/>
</dbReference>
<evidence type="ECO:0000313" key="2">
    <source>
        <dbReference type="EMBL" id="MCK9801205.1"/>
    </source>
</evidence>
<evidence type="ECO:0000313" key="3">
    <source>
        <dbReference type="Proteomes" id="UP001155059"/>
    </source>
</evidence>